<evidence type="ECO:0000259" key="10">
    <source>
        <dbReference type="Pfam" id="PF02771"/>
    </source>
</evidence>
<dbReference type="InterPro" id="IPR013786">
    <property type="entry name" value="AcylCoA_DH/ox_N"/>
</dbReference>
<dbReference type="Pfam" id="PF02771">
    <property type="entry name" value="Acyl-CoA_dh_N"/>
    <property type="match status" value="1"/>
</dbReference>
<dbReference type="PANTHER" id="PTHR43884">
    <property type="entry name" value="ACYL-COA DEHYDROGENASE"/>
    <property type="match status" value="1"/>
</dbReference>
<dbReference type="PANTHER" id="PTHR43884:SF12">
    <property type="entry name" value="ISOVALERYL-COA DEHYDROGENASE, MITOCHONDRIAL-RELATED"/>
    <property type="match status" value="1"/>
</dbReference>
<dbReference type="Pfam" id="PF00441">
    <property type="entry name" value="Acyl-CoA_dh_1"/>
    <property type="match status" value="1"/>
</dbReference>
<keyword evidence="4 7" id="KW-0274">FAD</keyword>
<comment type="similarity">
    <text evidence="2 7">Belongs to the acyl-CoA dehydrogenase family.</text>
</comment>
<feature type="domain" description="Acyl-CoA dehydrogenase/oxidase N-terminal" evidence="10">
    <location>
        <begin position="7"/>
        <end position="120"/>
    </location>
</feature>
<comment type="catalytic activity">
    <reaction evidence="6">
        <text>a 2,3-saturated acyl-CoA + A = a 2,3-dehydroacyl-CoA + AH2</text>
        <dbReference type="Rhea" id="RHEA:48608"/>
        <dbReference type="ChEBI" id="CHEBI:13193"/>
        <dbReference type="ChEBI" id="CHEBI:17499"/>
        <dbReference type="ChEBI" id="CHEBI:60015"/>
        <dbReference type="ChEBI" id="CHEBI:65111"/>
    </reaction>
</comment>
<keyword evidence="3 7" id="KW-0285">Flavoprotein</keyword>
<dbReference type="FunFam" id="1.10.540.10:FF:000002">
    <property type="entry name" value="Acyl-CoA dehydrogenase FadE19"/>
    <property type="match status" value="1"/>
</dbReference>
<dbReference type="FunFam" id="2.40.110.10:FF:000002">
    <property type="entry name" value="Acyl-CoA dehydrogenase fadE12"/>
    <property type="match status" value="1"/>
</dbReference>
<dbReference type="GO" id="GO:0050660">
    <property type="term" value="F:flavin adenine dinucleotide binding"/>
    <property type="evidence" value="ECO:0007669"/>
    <property type="project" value="InterPro"/>
</dbReference>
<reference evidence="11 12" key="1">
    <citation type="submission" date="2016-08" db="EMBL/GenBank/DDBJ databases">
        <title>Genome of Bacillus solimangrovi GH2-4.</title>
        <authorList>
            <person name="Lim S."/>
            <person name="Kim B.-C."/>
        </authorList>
    </citation>
    <scope>NUCLEOTIDE SEQUENCE [LARGE SCALE GENOMIC DNA]</scope>
    <source>
        <strain evidence="11 12">GH2-4</strain>
    </source>
</reference>
<evidence type="ECO:0000256" key="2">
    <source>
        <dbReference type="ARBA" id="ARBA00009347"/>
    </source>
</evidence>
<dbReference type="Proteomes" id="UP000095209">
    <property type="component" value="Unassembled WGS sequence"/>
</dbReference>
<protein>
    <submittedName>
        <fullName evidence="11">Acyl-CoA dehydrogenase</fullName>
    </submittedName>
</protein>
<dbReference type="InterPro" id="IPR009075">
    <property type="entry name" value="AcylCo_DH/oxidase_C"/>
</dbReference>
<proteinExistence type="inferred from homology"/>
<dbReference type="InterPro" id="IPR036250">
    <property type="entry name" value="AcylCo_DH-like_C"/>
</dbReference>
<dbReference type="AlphaFoldDB" id="A0A1E5LCM4"/>
<sequence>MGHWIFSEEHEIFRATIRKLVNKEIRPHINQWERDGKIPRQLFERMAELGYLGIKVPEQYGGLGLDVVTEAVLIEELAKCGAAGVGAAIGAHIGIAMTPILTFGSEEQKRKYITSSIKGESIAALGITEPNAGSDVANLQTNAVKKDDQYILNGSKTFITNGISADYVIVAAKTREAPPHKNISLFIVDTDSEGFSSGGKLNKLGWRSSDTGELFLENVLVPTENLIGQEHKGFYYIMKNFQWERIMLSLSSVALAEITLEAAKKYSKERIQFGKPLSDFQVLRHKMVDMQIDIEKARNMTYRALYLYSQGKDVTTEATIAKAYAGEMVSRVCDQALQIHGGAGYMMEYDVQRYWRDARIQSIGGGTTQIMNEILVKRFGIAD</sequence>
<accession>A0A1E5LCM4</accession>
<gene>
    <name evidence="11" type="ORF">BFG57_03585</name>
</gene>
<dbReference type="InterPro" id="IPR006091">
    <property type="entry name" value="Acyl-CoA_Oxase/DH_mid-dom"/>
</dbReference>
<evidence type="ECO:0000256" key="7">
    <source>
        <dbReference type="RuleBase" id="RU362125"/>
    </source>
</evidence>
<dbReference type="Pfam" id="PF02770">
    <property type="entry name" value="Acyl-CoA_dh_M"/>
    <property type="match status" value="1"/>
</dbReference>
<evidence type="ECO:0000256" key="6">
    <source>
        <dbReference type="ARBA" id="ARBA00052546"/>
    </source>
</evidence>
<evidence type="ECO:0000259" key="8">
    <source>
        <dbReference type="Pfam" id="PF00441"/>
    </source>
</evidence>
<organism evidence="11 12">
    <name type="scientific">Bacillus solimangrovi</name>
    <dbReference type="NCBI Taxonomy" id="1305675"/>
    <lineage>
        <taxon>Bacteria</taxon>
        <taxon>Bacillati</taxon>
        <taxon>Bacillota</taxon>
        <taxon>Bacilli</taxon>
        <taxon>Bacillales</taxon>
        <taxon>Bacillaceae</taxon>
        <taxon>Bacillus</taxon>
    </lineage>
</organism>
<dbReference type="Gene3D" id="1.10.540.10">
    <property type="entry name" value="Acyl-CoA dehydrogenase/oxidase, N-terminal domain"/>
    <property type="match status" value="1"/>
</dbReference>
<evidence type="ECO:0000256" key="3">
    <source>
        <dbReference type="ARBA" id="ARBA00022630"/>
    </source>
</evidence>
<dbReference type="FunFam" id="1.20.140.10:FF:000001">
    <property type="entry name" value="Acyl-CoA dehydrogenase"/>
    <property type="match status" value="1"/>
</dbReference>
<evidence type="ECO:0000256" key="1">
    <source>
        <dbReference type="ARBA" id="ARBA00001974"/>
    </source>
</evidence>
<dbReference type="Gene3D" id="2.40.110.10">
    <property type="entry name" value="Butyryl-CoA Dehydrogenase, subunit A, domain 2"/>
    <property type="match status" value="1"/>
</dbReference>
<dbReference type="InterPro" id="IPR046373">
    <property type="entry name" value="Acyl-CoA_Oxase/DH_mid-dom_sf"/>
</dbReference>
<dbReference type="SUPFAM" id="SSF47203">
    <property type="entry name" value="Acyl-CoA dehydrogenase C-terminal domain-like"/>
    <property type="match status" value="1"/>
</dbReference>
<dbReference type="Gene3D" id="1.20.140.10">
    <property type="entry name" value="Butyryl-CoA Dehydrogenase, subunit A, domain 3"/>
    <property type="match status" value="1"/>
</dbReference>
<evidence type="ECO:0000259" key="9">
    <source>
        <dbReference type="Pfam" id="PF02770"/>
    </source>
</evidence>
<feature type="domain" description="Acyl-CoA dehydrogenase/oxidase C-terminal" evidence="8">
    <location>
        <begin position="232"/>
        <end position="378"/>
    </location>
</feature>
<dbReference type="SUPFAM" id="SSF56645">
    <property type="entry name" value="Acyl-CoA dehydrogenase NM domain-like"/>
    <property type="match status" value="1"/>
</dbReference>
<evidence type="ECO:0000313" key="12">
    <source>
        <dbReference type="Proteomes" id="UP000095209"/>
    </source>
</evidence>
<evidence type="ECO:0000256" key="4">
    <source>
        <dbReference type="ARBA" id="ARBA00022827"/>
    </source>
</evidence>
<dbReference type="InterPro" id="IPR037069">
    <property type="entry name" value="AcylCoA_DH/ox_N_sf"/>
</dbReference>
<comment type="caution">
    <text evidence="11">The sequence shown here is derived from an EMBL/GenBank/DDBJ whole genome shotgun (WGS) entry which is preliminary data.</text>
</comment>
<evidence type="ECO:0000313" key="11">
    <source>
        <dbReference type="EMBL" id="OEH91831.1"/>
    </source>
</evidence>
<dbReference type="InterPro" id="IPR006089">
    <property type="entry name" value="Acyl-CoA_DH_CS"/>
</dbReference>
<dbReference type="GO" id="GO:0003995">
    <property type="term" value="F:acyl-CoA dehydrogenase activity"/>
    <property type="evidence" value="ECO:0007669"/>
    <property type="project" value="InterPro"/>
</dbReference>
<keyword evidence="5 7" id="KW-0560">Oxidoreductase</keyword>
<keyword evidence="12" id="KW-1185">Reference proteome</keyword>
<comment type="cofactor">
    <cofactor evidence="1 7">
        <name>FAD</name>
        <dbReference type="ChEBI" id="CHEBI:57692"/>
    </cofactor>
</comment>
<dbReference type="OrthoDB" id="9802447at2"/>
<dbReference type="PROSITE" id="PS00073">
    <property type="entry name" value="ACYL_COA_DH_2"/>
    <property type="match status" value="1"/>
</dbReference>
<name>A0A1E5LCM4_9BACI</name>
<dbReference type="STRING" id="1305675.BFG57_03585"/>
<dbReference type="EMBL" id="MJEH01000044">
    <property type="protein sequence ID" value="OEH91831.1"/>
    <property type="molecule type" value="Genomic_DNA"/>
</dbReference>
<feature type="domain" description="Acyl-CoA oxidase/dehydrogenase middle" evidence="9">
    <location>
        <begin position="124"/>
        <end position="219"/>
    </location>
</feature>
<dbReference type="InterPro" id="IPR009100">
    <property type="entry name" value="AcylCoA_DH/oxidase_NM_dom_sf"/>
</dbReference>
<dbReference type="PIRSF" id="PIRSF016578">
    <property type="entry name" value="HsaA"/>
    <property type="match status" value="1"/>
</dbReference>
<evidence type="ECO:0000256" key="5">
    <source>
        <dbReference type="ARBA" id="ARBA00023002"/>
    </source>
</evidence>
<dbReference type="RefSeq" id="WP_069718116.1">
    <property type="nucleotide sequence ID" value="NZ_MJEH01000044.1"/>
</dbReference>